<protein>
    <recommendedName>
        <fullName evidence="8">Kinesin motor domain-containing protein</fullName>
    </recommendedName>
</protein>
<dbReference type="EMBL" id="JBBPBM010000006">
    <property type="protein sequence ID" value="KAK8578735.1"/>
    <property type="molecule type" value="Genomic_DNA"/>
</dbReference>
<organism evidence="9 10">
    <name type="scientific">Hibiscus sabdariffa</name>
    <name type="common">roselle</name>
    <dbReference type="NCBI Taxonomy" id="183260"/>
    <lineage>
        <taxon>Eukaryota</taxon>
        <taxon>Viridiplantae</taxon>
        <taxon>Streptophyta</taxon>
        <taxon>Embryophyta</taxon>
        <taxon>Tracheophyta</taxon>
        <taxon>Spermatophyta</taxon>
        <taxon>Magnoliopsida</taxon>
        <taxon>eudicotyledons</taxon>
        <taxon>Gunneridae</taxon>
        <taxon>Pentapetalae</taxon>
        <taxon>rosids</taxon>
        <taxon>malvids</taxon>
        <taxon>Malvales</taxon>
        <taxon>Malvaceae</taxon>
        <taxon>Malvoideae</taxon>
        <taxon>Hibiscus</taxon>
    </lineage>
</organism>
<evidence type="ECO:0000259" key="8">
    <source>
        <dbReference type="PROSITE" id="PS50067"/>
    </source>
</evidence>
<evidence type="ECO:0000256" key="6">
    <source>
        <dbReference type="ARBA" id="ARBA00023175"/>
    </source>
</evidence>
<evidence type="ECO:0000256" key="7">
    <source>
        <dbReference type="PROSITE-ProRule" id="PRU00283"/>
    </source>
</evidence>
<accession>A0ABR2FCW9</accession>
<sequence>MRKLNLIPGDGSSNDITSEEYLCAKLHLVDLARSERAKRIGSDGMRFIEGVHINKSLLALGNVISALGVDSLGGNSRTVMIACISPTDINAEETLNTLKYANRARNIQNKPVVNRDPMSNEMLKMRQQLEYLQAELCVRGGSDVF</sequence>
<evidence type="ECO:0000313" key="10">
    <source>
        <dbReference type="Proteomes" id="UP001472677"/>
    </source>
</evidence>
<proteinExistence type="inferred from homology"/>
<dbReference type="PROSITE" id="PS50067">
    <property type="entry name" value="KINESIN_MOTOR_2"/>
    <property type="match status" value="1"/>
</dbReference>
<dbReference type="InterPro" id="IPR027640">
    <property type="entry name" value="Kinesin-like_fam"/>
</dbReference>
<keyword evidence="4" id="KW-0067">ATP-binding</keyword>
<dbReference type="InterPro" id="IPR001752">
    <property type="entry name" value="Kinesin_motor_dom"/>
</dbReference>
<evidence type="ECO:0000256" key="1">
    <source>
        <dbReference type="ARBA" id="ARBA00004496"/>
    </source>
</evidence>
<gene>
    <name evidence="9" type="ORF">V6N12_069079</name>
</gene>
<comment type="subcellular location">
    <subcellularLocation>
        <location evidence="1">Cytoplasm</location>
    </subcellularLocation>
</comment>
<comment type="similarity">
    <text evidence="7">Belongs to the TRAFAC class myosin-kinesin ATPase superfamily. Kinesin family.</text>
</comment>
<dbReference type="Pfam" id="PF00225">
    <property type="entry name" value="Kinesin"/>
    <property type="match status" value="2"/>
</dbReference>
<evidence type="ECO:0000256" key="2">
    <source>
        <dbReference type="ARBA" id="ARBA00022490"/>
    </source>
</evidence>
<keyword evidence="5" id="KW-0175">Coiled coil</keyword>
<dbReference type="PANTHER" id="PTHR47969">
    <property type="entry name" value="CHROMOSOME-ASSOCIATED KINESIN KIF4A-RELATED"/>
    <property type="match status" value="1"/>
</dbReference>
<keyword evidence="10" id="KW-1185">Reference proteome</keyword>
<dbReference type="InterPro" id="IPR027417">
    <property type="entry name" value="P-loop_NTPase"/>
</dbReference>
<evidence type="ECO:0000256" key="3">
    <source>
        <dbReference type="ARBA" id="ARBA00022741"/>
    </source>
</evidence>
<comment type="caution">
    <text evidence="9">The sequence shown here is derived from an EMBL/GenBank/DDBJ whole genome shotgun (WGS) entry which is preliminary data.</text>
</comment>
<name>A0ABR2FCW9_9ROSI</name>
<dbReference type="PANTHER" id="PTHR47969:SF15">
    <property type="entry name" value="CHROMOSOME-ASSOCIATED KINESIN KIF4A-RELATED"/>
    <property type="match status" value="1"/>
</dbReference>
<evidence type="ECO:0000313" key="9">
    <source>
        <dbReference type="EMBL" id="KAK8578735.1"/>
    </source>
</evidence>
<dbReference type="InterPro" id="IPR036961">
    <property type="entry name" value="Kinesin_motor_dom_sf"/>
</dbReference>
<reference evidence="9 10" key="1">
    <citation type="journal article" date="2024" name="G3 (Bethesda)">
        <title>Genome assembly of Hibiscus sabdariffa L. provides insights into metabolisms of medicinal natural products.</title>
        <authorList>
            <person name="Kim T."/>
        </authorList>
    </citation>
    <scope>NUCLEOTIDE SEQUENCE [LARGE SCALE GENOMIC DNA]</scope>
    <source>
        <strain evidence="9">TK-2024</strain>
        <tissue evidence="9">Old leaves</tissue>
    </source>
</reference>
<comment type="caution">
    <text evidence="7">Lacks conserved residue(s) required for the propagation of feature annotation.</text>
</comment>
<dbReference type="SUPFAM" id="SSF52540">
    <property type="entry name" value="P-loop containing nucleoside triphosphate hydrolases"/>
    <property type="match status" value="1"/>
</dbReference>
<keyword evidence="3" id="KW-0547">Nucleotide-binding</keyword>
<keyword evidence="2" id="KW-0963">Cytoplasm</keyword>
<dbReference type="Gene3D" id="3.40.850.10">
    <property type="entry name" value="Kinesin motor domain"/>
    <property type="match status" value="1"/>
</dbReference>
<keyword evidence="6" id="KW-0505">Motor protein</keyword>
<dbReference type="SMART" id="SM00129">
    <property type="entry name" value="KISc"/>
    <property type="match status" value="1"/>
</dbReference>
<evidence type="ECO:0000256" key="4">
    <source>
        <dbReference type="ARBA" id="ARBA00022840"/>
    </source>
</evidence>
<feature type="domain" description="Kinesin motor" evidence="8">
    <location>
        <begin position="1"/>
        <end position="107"/>
    </location>
</feature>
<dbReference type="Proteomes" id="UP001472677">
    <property type="component" value="Unassembled WGS sequence"/>
</dbReference>
<evidence type="ECO:0000256" key="5">
    <source>
        <dbReference type="ARBA" id="ARBA00023054"/>
    </source>
</evidence>
<dbReference type="PRINTS" id="PR00380">
    <property type="entry name" value="KINESINHEAVY"/>
</dbReference>